<sequence length="102" mass="11509">MTTASFKLINSEYFCQTSILSGKDSVSKHISQRHLGSSFLCNHQGSTPGVLKYLLSMYSMKLPQFSNYTGGNPTGVKYLKKMKKSYDVAVTFWTVSGYMCYY</sequence>
<keyword evidence="2" id="KW-1185">Reference proteome</keyword>
<name>A0A8J2JJC7_9HEXA</name>
<gene>
    <name evidence="1" type="ORF">AFUS01_LOCUS10193</name>
</gene>
<comment type="caution">
    <text evidence="1">The sequence shown here is derived from an EMBL/GenBank/DDBJ whole genome shotgun (WGS) entry which is preliminary data.</text>
</comment>
<proteinExistence type="predicted"/>
<dbReference type="Proteomes" id="UP000708208">
    <property type="component" value="Unassembled WGS sequence"/>
</dbReference>
<evidence type="ECO:0000313" key="1">
    <source>
        <dbReference type="EMBL" id="CAG7720941.1"/>
    </source>
</evidence>
<accession>A0A8J2JJC7</accession>
<reference evidence="1" key="1">
    <citation type="submission" date="2021-06" db="EMBL/GenBank/DDBJ databases">
        <authorList>
            <person name="Hodson N. C."/>
            <person name="Mongue J. A."/>
            <person name="Jaron S. K."/>
        </authorList>
    </citation>
    <scope>NUCLEOTIDE SEQUENCE</scope>
</reference>
<dbReference type="AlphaFoldDB" id="A0A8J2JJC7"/>
<dbReference type="EMBL" id="CAJVCH010075434">
    <property type="protein sequence ID" value="CAG7720941.1"/>
    <property type="molecule type" value="Genomic_DNA"/>
</dbReference>
<protein>
    <submittedName>
        <fullName evidence="1">Uncharacterized protein</fullName>
    </submittedName>
</protein>
<evidence type="ECO:0000313" key="2">
    <source>
        <dbReference type="Proteomes" id="UP000708208"/>
    </source>
</evidence>
<organism evidence="1 2">
    <name type="scientific">Allacma fusca</name>
    <dbReference type="NCBI Taxonomy" id="39272"/>
    <lineage>
        <taxon>Eukaryota</taxon>
        <taxon>Metazoa</taxon>
        <taxon>Ecdysozoa</taxon>
        <taxon>Arthropoda</taxon>
        <taxon>Hexapoda</taxon>
        <taxon>Collembola</taxon>
        <taxon>Symphypleona</taxon>
        <taxon>Sminthuridae</taxon>
        <taxon>Allacma</taxon>
    </lineage>
</organism>